<evidence type="ECO:0000256" key="2">
    <source>
        <dbReference type="SAM" id="Phobius"/>
    </source>
</evidence>
<feature type="compositionally biased region" description="Pro residues" evidence="1">
    <location>
        <begin position="128"/>
        <end position="142"/>
    </location>
</feature>
<keyword evidence="2" id="KW-0472">Membrane</keyword>
<name>A0A401R0B5_STRNR</name>
<protein>
    <submittedName>
        <fullName evidence="3">Uncharacterized protein</fullName>
    </submittedName>
</protein>
<evidence type="ECO:0000313" key="3">
    <source>
        <dbReference type="EMBL" id="GCB91060.1"/>
    </source>
</evidence>
<proteinExistence type="predicted"/>
<feature type="transmembrane region" description="Helical" evidence="2">
    <location>
        <begin position="34"/>
        <end position="52"/>
    </location>
</feature>
<keyword evidence="2" id="KW-0812">Transmembrane</keyword>
<organism evidence="3 4">
    <name type="scientific">Streptomyces noursei</name>
    <name type="common">Streptomyces albulus</name>
    <dbReference type="NCBI Taxonomy" id="1971"/>
    <lineage>
        <taxon>Bacteria</taxon>
        <taxon>Bacillati</taxon>
        <taxon>Actinomycetota</taxon>
        <taxon>Actinomycetes</taxon>
        <taxon>Kitasatosporales</taxon>
        <taxon>Streptomycetaceae</taxon>
        <taxon>Streptomyces</taxon>
    </lineage>
</organism>
<keyword evidence="2" id="KW-1133">Transmembrane helix</keyword>
<feature type="region of interest" description="Disordered" evidence="1">
    <location>
        <begin position="88"/>
        <end position="157"/>
    </location>
</feature>
<reference evidence="3 4" key="1">
    <citation type="journal article" date="2019" name="Microbiol. Resour. Announc.">
        <title>Draft Genome Sequence of the Most Traditional epsilon-Poly-l-Lysine Producer, Streptomyces albulus NBRC14147.</title>
        <authorList>
            <person name="Yamanaka K."/>
            <person name="Hamano Y."/>
        </authorList>
    </citation>
    <scope>NUCLEOTIDE SEQUENCE [LARGE SCALE GENOMIC DNA]</scope>
    <source>
        <strain evidence="3 4">NBRC 14147</strain>
    </source>
</reference>
<gene>
    <name evidence="3" type="ORF">SALB_03772</name>
</gene>
<feature type="compositionally biased region" description="Low complexity" evidence="1">
    <location>
        <begin position="106"/>
        <end position="127"/>
    </location>
</feature>
<feature type="transmembrane region" description="Helical" evidence="2">
    <location>
        <begin position="64"/>
        <end position="84"/>
    </location>
</feature>
<sequence length="157" mass="14873">MGALALTAVLALAAGPYALVVLPLALLARLRPRVLAPLAGAAMLAAGITAALGAGHPVAERQGAFSPLAQALALLALAAAVITLPTATPETAGTDDETGTAPTVPGAGSVAVAGSAAVAGAESGATPPDTPAPSPTGTPPRPADAGPPSTGWEDTPR</sequence>
<evidence type="ECO:0000256" key="1">
    <source>
        <dbReference type="SAM" id="MobiDB-lite"/>
    </source>
</evidence>
<evidence type="ECO:0000313" key="4">
    <source>
        <dbReference type="Proteomes" id="UP000288351"/>
    </source>
</evidence>
<dbReference type="AlphaFoldDB" id="A0A401R0B5"/>
<dbReference type="RefSeq" id="WP_242628643.1">
    <property type="nucleotide sequence ID" value="NZ_BHXC01000006.1"/>
</dbReference>
<accession>A0A401R0B5</accession>
<dbReference type="Proteomes" id="UP000288351">
    <property type="component" value="Unassembled WGS sequence"/>
</dbReference>
<dbReference type="EMBL" id="BHXC01000006">
    <property type="protein sequence ID" value="GCB91060.1"/>
    <property type="molecule type" value="Genomic_DNA"/>
</dbReference>
<comment type="caution">
    <text evidence="3">The sequence shown here is derived from an EMBL/GenBank/DDBJ whole genome shotgun (WGS) entry which is preliminary data.</text>
</comment>